<reference evidence="2 3" key="1">
    <citation type="submission" date="2019-12" db="EMBL/GenBank/DDBJ databases">
        <title>Isolation and characterization of three novel carbon monoxide-oxidizing members of Halobacteria from salione crusts and soils.</title>
        <authorList>
            <person name="Myers M.R."/>
            <person name="King G.M."/>
        </authorList>
    </citation>
    <scope>NUCLEOTIDE SEQUENCE [LARGE SCALE GENOMIC DNA]</scope>
    <source>
        <strain evidence="2 3">WSH3</strain>
    </source>
</reference>
<keyword evidence="3" id="KW-1185">Reference proteome</keyword>
<accession>A0A6B0T3V6</accession>
<keyword evidence="1" id="KW-0472">Membrane</keyword>
<gene>
    <name evidence="2" type="ORF">GRX03_14165</name>
</gene>
<proteinExistence type="predicted"/>
<sequence>MEGERVSVAEHDPRPPLFGTVGAFVAAVLAGAVAAETVFGGAIAFVGTAAVGIGLWRASQQVVTLGAGVVLVAVLFERIGETVWLVTAAGLVVLAWVLASNAIRLGRQVGRGGKTLRVELVHAVATVTVAGAGGGGSYLVFRSTAGTASLLAVGLFLASVVAVAMLLR</sequence>
<keyword evidence="1" id="KW-0812">Transmembrane</keyword>
<comment type="caution">
    <text evidence="2">The sequence shown here is derived from an EMBL/GenBank/DDBJ whole genome shotgun (WGS) entry which is preliminary data.</text>
</comment>
<dbReference type="EMBL" id="WUUT01000006">
    <property type="protein sequence ID" value="MXR52745.1"/>
    <property type="molecule type" value="Genomic_DNA"/>
</dbReference>
<dbReference type="Proteomes" id="UP000466535">
    <property type="component" value="Unassembled WGS sequence"/>
</dbReference>
<evidence type="ECO:0000313" key="2">
    <source>
        <dbReference type="EMBL" id="MXR52745.1"/>
    </source>
</evidence>
<keyword evidence="1" id="KW-1133">Transmembrane helix</keyword>
<feature type="transmembrane region" description="Helical" evidence="1">
    <location>
        <begin position="82"/>
        <end position="99"/>
    </location>
</feature>
<dbReference type="RefSeq" id="WP_159764884.1">
    <property type="nucleotide sequence ID" value="NZ_WUUT01000006.1"/>
</dbReference>
<organism evidence="2 3">
    <name type="scientific">Halovenus carboxidivorans</name>
    <dbReference type="NCBI Taxonomy" id="2692199"/>
    <lineage>
        <taxon>Archaea</taxon>
        <taxon>Methanobacteriati</taxon>
        <taxon>Methanobacteriota</taxon>
        <taxon>Stenosarchaea group</taxon>
        <taxon>Halobacteria</taxon>
        <taxon>Halobacteriales</taxon>
        <taxon>Haloarculaceae</taxon>
        <taxon>Halovenus</taxon>
    </lineage>
</organism>
<feature type="transmembrane region" description="Helical" evidence="1">
    <location>
        <begin position="120"/>
        <end position="141"/>
    </location>
</feature>
<dbReference type="AlphaFoldDB" id="A0A6B0T3V6"/>
<feature type="transmembrane region" description="Helical" evidence="1">
    <location>
        <begin position="58"/>
        <end position="76"/>
    </location>
</feature>
<feature type="transmembrane region" description="Helical" evidence="1">
    <location>
        <begin position="20"/>
        <end position="46"/>
    </location>
</feature>
<evidence type="ECO:0000313" key="3">
    <source>
        <dbReference type="Proteomes" id="UP000466535"/>
    </source>
</evidence>
<evidence type="ECO:0000256" key="1">
    <source>
        <dbReference type="SAM" id="Phobius"/>
    </source>
</evidence>
<name>A0A6B0T3V6_9EURY</name>
<dbReference type="InterPro" id="IPR055941">
    <property type="entry name" value="DUF7519"/>
</dbReference>
<dbReference type="Pfam" id="PF24363">
    <property type="entry name" value="DUF7519"/>
    <property type="match status" value="1"/>
</dbReference>
<protein>
    <submittedName>
        <fullName evidence="2">Uncharacterized protein</fullName>
    </submittedName>
</protein>
<feature type="transmembrane region" description="Helical" evidence="1">
    <location>
        <begin position="147"/>
        <end position="167"/>
    </location>
</feature>